<dbReference type="KEGG" id="kol:Kole_1695"/>
<keyword evidence="3" id="KW-1185">Reference proteome</keyword>
<dbReference type="NCBIfam" id="TIGR00296">
    <property type="entry name" value="TIGR00296 family protein"/>
    <property type="match status" value="1"/>
</dbReference>
<protein>
    <submittedName>
        <fullName evidence="2">AMMECR1 domain protein</fullName>
    </submittedName>
</protein>
<dbReference type="HOGENOM" id="CLU_095686_1_1_0"/>
<dbReference type="Gene3D" id="3.30.700.20">
    <property type="entry name" value="Hypothetical protein ph0010, domain 1"/>
    <property type="match status" value="1"/>
</dbReference>
<proteinExistence type="predicted"/>
<gene>
    <name evidence="2" type="ordered locus">Kole_1695</name>
</gene>
<dbReference type="InterPro" id="IPR027485">
    <property type="entry name" value="AMMECR1_N"/>
</dbReference>
<dbReference type="SUPFAM" id="SSF143447">
    <property type="entry name" value="AMMECR1-like"/>
    <property type="match status" value="1"/>
</dbReference>
<evidence type="ECO:0000313" key="3">
    <source>
        <dbReference type="Proteomes" id="UP000002382"/>
    </source>
</evidence>
<name>C5CFH5_KOSOT</name>
<evidence type="ECO:0000313" key="2">
    <source>
        <dbReference type="EMBL" id="ACR80383.1"/>
    </source>
</evidence>
<dbReference type="InterPro" id="IPR002733">
    <property type="entry name" value="AMMECR1_domain"/>
</dbReference>
<dbReference type="PANTHER" id="PTHR13016:SF0">
    <property type="entry name" value="AMME SYNDROME CANDIDATE GENE 1 PROTEIN"/>
    <property type="match status" value="1"/>
</dbReference>
<dbReference type="RefSeq" id="WP_015869027.1">
    <property type="nucleotide sequence ID" value="NC_012785.1"/>
</dbReference>
<dbReference type="STRING" id="521045.Kole_1695"/>
<organism evidence="2 3">
    <name type="scientific">Kosmotoga olearia (strain ATCC BAA-1733 / DSM 21960 / TBF 19.5.1)</name>
    <dbReference type="NCBI Taxonomy" id="521045"/>
    <lineage>
        <taxon>Bacteria</taxon>
        <taxon>Thermotogati</taxon>
        <taxon>Thermotogota</taxon>
        <taxon>Thermotogae</taxon>
        <taxon>Kosmotogales</taxon>
        <taxon>Kosmotogaceae</taxon>
        <taxon>Kosmotoga</taxon>
    </lineage>
</organism>
<dbReference type="InterPro" id="IPR027623">
    <property type="entry name" value="AmmeMemoSam_A"/>
</dbReference>
<reference evidence="2 3" key="2">
    <citation type="journal article" date="2011" name="J. Bacteriol.">
        <title>Genome Sequence of Kosmotoga olearia Strain TBF 19.5.1, a Thermophilic Bacterium with a Wide Growth Temperature Range, Isolated from the Troll B Oil Platform in the North Sea.</title>
        <authorList>
            <person name="Swithers K.S."/>
            <person name="Dipippo J.L."/>
            <person name="Bruce D.C."/>
            <person name="Detter C."/>
            <person name="Tapia R."/>
            <person name="Han S."/>
            <person name="Goodwin L.A."/>
            <person name="Han J."/>
            <person name="Woyke T."/>
            <person name="Pitluck S."/>
            <person name="Pennacchio L."/>
            <person name="Nolan M."/>
            <person name="Mikhailova N."/>
            <person name="Land M.L."/>
            <person name="Nesbo C.L."/>
            <person name="Gogarten J.P."/>
            <person name="Noll K.M."/>
        </authorList>
    </citation>
    <scope>NUCLEOTIDE SEQUENCE [LARGE SCALE GENOMIC DNA]</scope>
    <source>
        <strain evidence="3">ATCC BAA-1733 / DSM 21960 / TBF 19.5.1</strain>
    </source>
</reference>
<accession>C5CFH5</accession>
<dbReference type="PANTHER" id="PTHR13016">
    <property type="entry name" value="AMMECR1 HOMOLOG"/>
    <property type="match status" value="1"/>
</dbReference>
<dbReference type="NCBIfam" id="TIGR04335">
    <property type="entry name" value="AmmeMemoSam_A"/>
    <property type="match status" value="1"/>
</dbReference>
<dbReference type="AlphaFoldDB" id="C5CFH5"/>
<dbReference type="InterPro" id="IPR036071">
    <property type="entry name" value="AMMECR1_dom_sf"/>
</dbReference>
<reference evidence="2 3" key="1">
    <citation type="submission" date="2009-06" db="EMBL/GenBank/DDBJ databases">
        <title>Complete sequence of Thermotogales bacterium TBF 19.5.1.</title>
        <authorList>
            <consortium name="US DOE Joint Genome Institute"/>
            <person name="Lucas S."/>
            <person name="Copeland A."/>
            <person name="Lapidus A."/>
            <person name="Glavina del Rio T."/>
            <person name="Tice H."/>
            <person name="Bruce D."/>
            <person name="Goodwin L."/>
            <person name="Pitluck S."/>
            <person name="Chertkov O."/>
            <person name="Brettin T."/>
            <person name="Detter J.C."/>
            <person name="Han C."/>
            <person name="Schmutz J."/>
            <person name="Larimer F."/>
            <person name="Land M."/>
            <person name="Hauser L."/>
            <person name="Kyrpides N."/>
            <person name="Ovchinnikova G."/>
            <person name="Noll K."/>
        </authorList>
    </citation>
    <scope>NUCLEOTIDE SEQUENCE [LARGE SCALE GENOMIC DNA]</scope>
    <source>
        <strain evidence="3">ATCC BAA-1733 / DSM 21960 / TBF 19.5.1</strain>
    </source>
</reference>
<dbReference type="PROSITE" id="PS51112">
    <property type="entry name" value="AMMECR1"/>
    <property type="match status" value="1"/>
</dbReference>
<dbReference type="Gene3D" id="3.30.1490.150">
    <property type="entry name" value="Hypothetical protein ph0010, domain 2"/>
    <property type="match status" value="1"/>
</dbReference>
<evidence type="ECO:0000259" key="1">
    <source>
        <dbReference type="PROSITE" id="PS51112"/>
    </source>
</evidence>
<dbReference type="InterPro" id="IPR023473">
    <property type="entry name" value="AMMECR1"/>
</dbReference>
<dbReference type="Proteomes" id="UP000002382">
    <property type="component" value="Chromosome"/>
</dbReference>
<feature type="domain" description="AMMECR1" evidence="1">
    <location>
        <begin position="3"/>
        <end position="173"/>
    </location>
</feature>
<dbReference type="EMBL" id="CP001634">
    <property type="protein sequence ID" value="ACR80383.1"/>
    <property type="molecule type" value="Genomic_DNA"/>
</dbReference>
<dbReference type="eggNOG" id="COG2078">
    <property type="taxonomic scope" value="Bacteria"/>
</dbReference>
<dbReference type="Pfam" id="PF01871">
    <property type="entry name" value="AMMECR1"/>
    <property type="match status" value="1"/>
</dbReference>
<sequence>MSTARSIYVEWAWHVIESYILRNEYPGISGNLPEELTQRRAACFVTLHKANGDLRGCIGTILPTKRNLAEEIRDNAIAAATKDPRFPPVQPEELNNLVISVDILSEPEECKPEDLDPKKYGVIVEAGWRRGVLLPDLPGIVTVQEQLRIALLKAGISPNEPYKIFRFSATRYY</sequence>